<organism evidence="2">
    <name type="scientific">Vitis vinifera</name>
    <name type="common">Grape</name>
    <dbReference type="NCBI Taxonomy" id="29760"/>
    <lineage>
        <taxon>Eukaryota</taxon>
        <taxon>Viridiplantae</taxon>
        <taxon>Streptophyta</taxon>
        <taxon>Embryophyta</taxon>
        <taxon>Tracheophyta</taxon>
        <taxon>Spermatophyta</taxon>
        <taxon>Magnoliopsida</taxon>
        <taxon>eudicotyledons</taxon>
        <taxon>Gunneridae</taxon>
        <taxon>Pentapetalae</taxon>
        <taxon>rosids</taxon>
        <taxon>Vitales</taxon>
        <taxon>Vitaceae</taxon>
        <taxon>Viteae</taxon>
        <taxon>Vitis</taxon>
    </lineage>
</organism>
<sequence>MKHVKGPMILGKEGMPQYATRGGQQLDQKVNESLLKGPMLSEKGVCPSMTTRRGQQLDRKVNETCGRSDALGEGVCPNMMTRRSQQLDQKVNAACGRPDALREGGYALVCNDEQTDMQNASKLLYSEICSSIIYSNVKNQSDLPPKDGYALVYKIR</sequence>
<feature type="region of interest" description="Disordered" evidence="1">
    <location>
        <begin position="40"/>
        <end position="64"/>
    </location>
</feature>
<reference evidence="2" key="1">
    <citation type="journal article" date="2007" name="PLoS ONE">
        <title>The first genome sequence of an elite grapevine cultivar (Pinot noir Vitis vinifera L.): coping with a highly heterozygous genome.</title>
        <authorList>
            <person name="Velasco R."/>
            <person name="Zharkikh A."/>
            <person name="Troggio M."/>
            <person name="Cartwright D.A."/>
            <person name="Cestaro A."/>
            <person name="Pruss D."/>
            <person name="Pindo M."/>
            <person name="FitzGerald L.M."/>
            <person name="Vezzulli S."/>
            <person name="Reid J."/>
            <person name="Malacarne G."/>
            <person name="Iliev D."/>
            <person name="Coppola G."/>
            <person name="Wardell B."/>
            <person name="Micheletti D."/>
            <person name="Macalma T."/>
            <person name="Facci M."/>
            <person name="Mitchell J.T."/>
            <person name="Perazzolli M."/>
            <person name="Eldredge G."/>
            <person name="Gatto P."/>
            <person name="Oyzerski R."/>
            <person name="Moretto M."/>
            <person name="Gutin N."/>
            <person name="Stefanini M."/>
            <person name="Chen Y."/>
            <person name="Segala C."/>
            <person name="Davenport C."/>
            <person name="Dematte L."/>
            <person name="Mraz A."/>
            <person name="Battilana J."/>
            <person name="Stormo K."/>
            <person name="Costa F."/>
            <person name="Tao Q."/>
            <person name="Si-Ammour A."/>
            <person name="Harkins T."/>
            <person name="Lackey A."/>
            <person name="Perbost C."/>
            <person name="Taillon B."/>
            <person name="Stella A."/>
            <person name="Solovyev V."/>
            <person name="Fawcett J.A."/>
            <person name="Sterck L."/>
            <person name="Vandepoele K."/>
            <person name="Grando S.M."/>
            <person name="Toppo S."/>
            <person name="Moser C."/>
            <person name="Lanchbury J."/>
            <person name="Bogden R."/>
            <person name="Skolnick M."/>
            <person name="Sgaramella V."/>
            <person name="Bhatnagar S.K."/>
            <person name="Fontana P."/>
            <person name="Gutin A."/>
            <person name="Van de Peer Y."/>
            <person name="Salamini F."/>
            <person name="Viola R."/>
        </authorList>
    </citation>
    <scope>NUCLEOTIDE SEQUENCE</scope>
</reference>
<dbReference type="EMBL" id="AM452628">
    <property type="protein sequence ID" value="CAN76652.1"/>
    <property type="molecule type" value="Genomic_DNA"/>
</dbReference>
<name>A5BAT7_VITVI</name>
<accession>A5BAT7</accession>
<gene>
    <name evidence="2" type="ORF">VITISV_035879</name>
</gene>
<proteinExistence type="predicted"/>
<dbReference type="AlphaFoldDB" id="A5BAT7"/>
<protein>
    <submittedName>
        <fullName evidence="2">Uncharacterized protein</fullName>
    </submittedName>
</protein>
<evidence type="ECO:0000256" key="1">
    <source>
        <dbReference type="SAM" id="MobiDB-lite"/>
    </source>
</evidence>
<evidence type="ECO:0000313" key="2">
    <source>
        <dbReference type="EMBL" id="CAN76652.1"/>
    </source>
</evidence>